<dbReference type="PANTHER" id="PTHR43540:SF6">
    <property type="entry name" value="ISOCHORISMATASE-LIKE DOMAIN-CONTAINING PROTEIN"/>
    <property type="match status" value="1"/>
</dbReference>
<keyword evidence="4" id="KW-1185">Reference proteome</keyword>
<dbReference type="InterPro" id="IPR036380">
    <property type="entry name" value="Isochorismatase-like_sf"/>
</dbReference>
<dbReference type="InterPro" id="IPR050272">
    <property type="entry name" value="Isochorismatase-like_hydrls"/>
</dbReference>
<dbReference type="Gene3D" id="3.40.50.850">
    <property type="entry name" value="Isochorismatase-like"/>
    <property type="match status" value="1"/>
</dbReference>
<evidence type="ECO:0000256" key="1">
    <source>
        <dbReference type="ARBA" id="ARBA00022801"/>
    </source>
</evidence>
<keyword evidence="1 3" id="KW-0378">Hydrolase</keyword>
<evidence type="ECO:0000313" key="3">
    <source>
        <dbReference type="EMBL" id="AOV00576.1"/>
    </source>
</evidence>
<dbReference type="CDD" id="cd00431">
    <property type="entry name" value="cysteine_hydrolases"/>
    <property type="match status" value="1"/>
</dbReference>
<dbReference type="SUPFAM" id="SSF52499">
    <property type="entry name" value="Isochorismatase-like hydrolases"/>
    <property type="match status" value="1"/>
</dbReference>
<accession>A0ABM6DZP2</accession>
<dbReference type="RefSeq" id="WP_046239626.1">
    <property type="nucleotide sequence ID" value="NZ_CBCSDN010000033.1"/>
</dbReference>
<reference evidence="3 4" key="1">
    <citation type="submission" date="2016-09" db="EMBL/GenBank/DDBJ databases">
        <title>Complete genome sequence of Deltia acidovorans CM13 isolated from murine proximal colonic tissue.</title>
        <authorList>
            <person name="Saffarian A."/>
        </authorList>
    </citation>
    <scope>NUCLEOTIDE SEQUENCE [LARGE SCALE GENOMIC DNA]</scope>
    <source>
        <strain evidence="3 4">CM13</strain>
    </source>
</reference>
<feature type="domain" description="Isochorismatase-like" evidence="2">
    <location>
        <begin position="18"/>
        <end position="181"/>
    </location>
</feature>
<sequence length="197" mass="21941">MPRTRWLEPTQVPHSAEVLLLVDVINPLQFPNAGPLLQEAVRAARRIVRLKARLREKGVATIYANDNYGTWHSEFSDILVACQGLAGERGEIARLLAPDAEDLVILKPQHSAFHSTPLLHLLGRMHARRLVIVGFAADMCVMLTATDARMSGYEVWVPSDCTAAETPARRQQALRQLRQAFKCSVRASSRSPWAGRN</sequence>
<dbReference type="GO" id="GO:0016787">
    <property type="term" value="F:hydrolase activity"/>
    <property type="evidence" value="ECO:0007669"/>
    <property type="project" value="UniProtKB-KW"/>
</dbReference>
<proteinExistence type="predicted"/>
<protein>
    <submittedName>
        <fullName evidence="3">Cysteine hydrolase</fullName>
    </submittedName>
</protein>
<dbReference type="InterPro" id="IPR000868">
    <property type="entry name" value="Isochorismatase-like_dom"/>
</dbReference>
<name>A0ABM6DZP2_9BURK</name>
<gene>
    <name evidence="3" type="ORF">BI380_04010</name>
</gene>
<dbReference type="Pfam" id="PF00857">
    <property type="entry name" value="Isochorismatase"/>
    <property type="match status" value="1"/>
</dbReference>
<evidence type="ECO:0000259" key="2">
    <source>
        <dbReference type="Pfam" id="PF00857"/>
    </source>
</evidence>
<evidence type="ECO:0000313" key="4">
    <source>
        <dbReference type="Proteomes" id="UP000095607"/>
    </source>
</evidence>
<organism evidence="3 4">
    <name type="scientific">Delftia tsuruhatensis</name>
    <dbReference type="NCBI Taxonomy" id="180282"/>
    <lineage>
        <taxon>Bacteria</taxon>
        <taxon>Pseudomonadati</taxon>
        <taxon>Pseudomonadota</taxon>
        <taxon>Betaproteobacteria</taxon>
        <taxon>Burkholderiales</taxon>
        <taxon>Comamonadaceae</taxon>
        <taxon>Delftia</taxon>
    </lineage>
</organism>
<dbReference type="PANTHER" id="PTHR43540">
    <property type="entry name" value="PEROXYUREIDOACRYLATE/UREIDOACRYLATE AMIDOHYDROLASE-RELATED"/>
    <property type="match status" value="1"/>
</dbReference>
<dbReference type="EMBL" id="CP017420">
    <property type="protein sequence ID" value="AOV00576.1"/>
    <property type="molecule type" value="Genomic_DNA"/>
</dbReference>
<dbReference type="Proteomes" id="UP000095607">
    <property type="component" value="Chromosome"/>
</dbReference>